<gene>
    <name evidence="7 9" type="primary">recO</name>
    <name evidence="9" type="ORF">J5Y09_17885</name>
</gene>
<dbReference type="InterPro" id="IPR022572">
    <property type="entry name" value="DNA_rep/recomb_RecO_N"/>
</dbReference>
<keyword evidence="3 7" id="KW-0227">DNA damage</keyword>
<dbReference type="InterPro" id="IPR003717">
    <property type="entry name" value="RecO"/>
</dbReference>
<comment type="caution">
    <text evidence="9">The sequence shown here is derived from an EMBL/GenBank/DDBJ whole genome shotgun (WGS) entry which is preliminary data.</text>
</comment>
<dbReference type="NCBIfam" id="TIGR00613">
    <property type="entry name" value="reco"/>
    <property type="match status" value="1"/>
</dbReference>
<evidence type="ECO:0000256" key="1">
    <source>
        <dbReference type="ARBA" id="ARBA00007452"/>
    </source>
</evidence>
<dbReference type="InterPro" id="IPR012340">
    <property type="entry name" value="NA-bd_OB-fold"/>
</dbReference>
<dbReference type="RefSeq" id="WP_209353191.1">
    <property type="nucleotide sequence ID" value="NZ_JAGIYZ010000019.1"/>
</dbReference>
<dbReference type="PANTHER" id="PTHR33991:SF1">
    <property type="entry name" value="DNA REPAIR PROTEIN RECO"/>
    <property type="match status" value="1"/>
</dbReference>
<evidence type="ECO:0000313" key="9">
    <source>
        <dbReference type="EMBL" id="MBP0465803.1"/>
    </source>
</evidence>
<dbReference type="Gene3D" id="1.20.1440.120">
    <property type="entry name" value="Recombination protein O, C-terminal domain"/>
    <property type="match status" value="1"/>
</dbReference>
<protein>
    <recommendedName>
        <fullName evidence="2 7">DNA repair protein RecO</fullName>
    </recommendedName>
    <alternativeName>
        <fullName evidence="6 7">Recombination protein O</fullName>
    </alternativeName>
</protein>
<dbReference type="Gene3D" id="2.40.50.140">
    <property type="entry name" value="Nucleic acid-binding proteins"/>
    <property type="match status" value="1"/>
</dbReference>
<keyword evidence="4 7" id="KW-0233">DNA recombination</keyword>
<dbReference type="InterPro" id="IPR042242">
    <property type="entry name" value="RecO_C"/>
</dbReference>
<evidence type="ECO:0000256" key="7">
    <source>
        <dbReference type="HAMAP-Rule" id="MF_00201"/>
    </source>
</evidence>
<evidence type="ECO:0000256" key="6">
    <source>
        <dbReference type="ARBA" id="ARBA00033409"/>
    </source>
</evidence>
<dbReference type="Proteomes" id="UP000680815">
    <property type="component" value="Unassembled WGS sequence"/>
</dbReference>
<dbReference type="PANTHER" id="PTHR33991">
    <property type="entry name" value="DNA REPAIR PROTEIN RECO"/>
    <property type="match status" value="1"/>
</dbReference>
<accession>A0ABS4AWR2</accession>
<dbReference type="HAMAP" id="MF_00201">
    <property type="entry name" value="RecO"/>
    <property type="match status" value="1"/>
</dbReference>
<evidence type="ECO:0000256" key="3">
    <source>
        <dbReference type="ARBA" id="ARBA00022763"/>
    </source>
</evidence>
<evidence type="ECO:0000256" key="4">
    <source>
        <dbReference type="ARBA" id="ARBA00023172"/>
    </source>
</evidence>
<evidence type="ECO:0000259" key="8">
    <source>
        <dbReference type="Pfam" id="PF11967"/>
    </source>
</evidence>
<organism evidence="9 10">
    <name type="scientific">Roseomonas nitratireducens</name>
    <dbReference type="NCBI Taxonomy" id="2820810"/>
    <lineage>
        <taxon>Bacteria</taxon>
        <taxon>Pseudomonadati</taxon>
        <taxon>Pseudomonadota</taxon>
        <taxon>Alphaproteobacteria</taxon>
        <taxon>Acetobacterales</taxon>
        <taxon>Roseomonadaceae</taxon>
        <taxon>Roseomonas</taxon>
    </lineage>
</organism>
<evidence type="ECO:0000256" key="5">
    <source>
        <dbReference type="ARBA" id="ARBA00023204"/>
    </source>
</evidence>
<sequence>MEWQAPAIVLDVRPHGEGAAVVSLLTEEHGRHAGLAKGGASRAQAGLWLPGNLIEARWIARLPDQLGALSGEMVHPAAALAMEDPLALALLSSACAIAADALPEREPHPRAFQALVSLIGHLAGGAEGVMADYVRWEALVLAELGYGLDLAACAVTGVTEGLTHVSPRTGRAVSAGAAAPYAGRLLALPTFMRDGSGAGDPAGWDAGLRLTGHFLARDAFGARHRPVPEARFRLVDRIAALVPGTAAPPP</sequence>
<reference evidence="9 10" key="1">
    <citation type="submission" date="2021-03" db="EMBL/GenBank/DDBJ databases">
        <authorList>
            <person name="So Y."/>
        </authorList>
    </citation>
    <scope>NUCLEOTIDE SEQUENCE [LARGE SCALE GENOMIC DNA]</scope>
    <source>
        <strain evidence="9 10">PWR1</strain>
    </source>
</reference>
<dbReference type="Pfam" id="PF11967">
    <property type="entry name" value="RecO_N"/>
    <property type="match status" value="1"/>
</dbReference>
<dbReference type="Pfam" id="PF02565">
    <property type="entry name" value="RecO_C"/>
    <property type="match status" value="1"/>
</dbReference>
<dbReference type="InterPro" id="IPR037278">
    <property type="entry name" value="ARFGAP/RecO"/>
</dbReference>
<evidence type="ECO:0000313" key="10">
    <source>
        <dbReference type="Proteomes" id="UP000680815"/>
    </source>
</evidence>
<feature type="domain" description="DNA replication/recombination mediator RecO N-terminal" evidence="8">
    <location>
        <begin position="1"/>
        <end position="75"/>
    </location>
</feature>
<dbReference type="SUPFAM" id="SSF50249">
    <property type="entry name" value="Nucleic acid-binding proteins"/>
    <property type="match status" value="1"/>
</dbReference>
<proteinExistence type="inferred from homology"/>
<dbReference type="SUPFAM" id="SSF57863">
    <property type="entry name" value="ArfGap/RecO-like zinc finger"/>
    <property type="match status" value="1"/>
</dbReference>
<comment type="similarity">
    <text evidence="1 7">Belongs to the RecO family.</text>
</comment>
<keyword evidence="10" id="KW-1185">Reference proteome</keyword>
<dbReference type="EMBL" id="JAGIYZ010000019">
    <property type="protein sequence ID" value="MBP0465803.1"/>
    <property type="molecule type" value="Genomic_DNA"/>
</dbReference>
<comment type="function">
    <text evidence="7">Involved in DNA repair and RecF pathway recombination.</text>
</comment>
<evidence type="ECO:0000256" key="2">
    <source>
        <dbReference type="ARBA" id="ARBA00021310"/>
    </source>
</evidence>
<name>A0ABS4AWR2_9PROT</name>
<keyword evidence="5 7" id="KW-0234">DNA repair</keyword>